<dbReference type="InterPro" id="IPR013783">
    <property type="entry name" value="Ig-like_fold"/>
</dbReference>
<feature type="domain" description="Sporulation stage II protein D amidase enhancer LytB N-terminal" evidence="2">
    <location>
        <begin position="123"/>
        <end position="207"/>
    </location>
</feature>
<dbReference type="InterPro" id="IPR041498">
    <property type="entry name" value="Big_6"/>
</dbReference>
<evidence type="ECO:0000313" key="4">
    <source>
        <dbReference type="EMBL" id="GGI17215.1"/>
    </source>
</evidence>
<dbReference type="InterPro" id="IPR051922">
    <property type="entry name" value="Bact_Sporulation_Assoc"/>
</dbReference>
<proteinExistence type="predicted"/>
<feature type="domain" description="Bacterial Ig" evidence="3">
    <location>
        <begin position="601"/>
        <end position="677"/>
    </location>
</feature>
<accession>A0A8J3ANV9</accession>
<feature type="domain" description="Bacterial Ig" evidence="3">
    <location>
        <begin position="519"/>
        <end position="593"/>
    </location>
</feature>
<comment type="caution">
    <text evidence="4">The sequence shown here is derived from an EMBL/GenBank/DDBJ whole genome shotgun (WGS) entry which is preliminary data.</text>
</comment>
<dbReference type="OrthoDB" id="9794671at2"/>
<dbReference type="NCBIfam" id="TIGR02669">
    <property type="entry name" value="SpoIID_LytB"/>
    <property type="match status" value="1"/>
</dbReference>
<feature type="domain" description="Bacterial Ig" evidence="3">
    <location>
        <begin position="440"/>
        <end position="516"/>
    </location>
</feature>
<keyword evidence="1" id="KW-0732">Signal</keyword>
<feature type="signal peptide" evidence="1">
    <location>
        <begin position="1"/>
        <end position="26"/>
    </location>
</feature>
<sequence>MKRLFTFSLILSIIFSQFPFNSEVNAAEMEPLISVKLVNYLGNKNEVTVKSSDSYAVKNSSIRLQPNTEYKIKIASDGVALYSGDELLGNFTSIDLVPFQYESPLLINGRSYLGNFSFVNENNYVRPINTLPMEDYLKGVVPFEMPASWNLEALKAQTISARTYAMRHVNANKVINDTVSYQVYGGYTWNENSSKAVDQTFSRVLKYNNSLIDAVFSSSNGGKTESNENAWGSSPLPYFPIKNDPYDSATPWSVALFKTQIDLTGKDLKDSNSWWNTISERDEQITTNIKTWMKSNGYSGKTIKIVKIPKLTLTNPSSGGRVTKGNLSVDFIAKDELDTNGNIKIQHLNLTDVAASKIRAAIGLSYIKSYLMTDMNESSSSISIKGKGYGHGVGLSQYGAKNMGEQGKSYSEIVNFYYPGTTLSSQYSAKQPRTGFKVTAPKVSSVSNLDQQLTGTSEPGAVIKVSANGNQIGTTEVGSDGKFLVNIPVQKAGTSLSITATFNGIISNPTVIKVVDKIAPATPVVNTINNNSAYITGKSEAYATVTAKIGTHTYTGRAYSNGNYKIAIPVTNAGTSISISAKDSSGNSSAAVTKSVTRVGPNLPKVNAVYTTSTLVQGTAEKYLTIQVKIGSKVFKTKSYSTGVYKLTIPKQKAGTKVSVNAIDSKGNISATRTTSVVAR</sequence>
<dbReference type="Gene3D" id="2.60.40.10">
    <property type="entry name" value="Immunoglobulins"/>
    <property type="match status" value="3"/>
</dbReference>
<dbReference type="AlphaFoldDB" id="A0A8J3ANV9"/>
<dbReference type="GO" id="GO:0030435">
    <property type="term" value="P:sporulation resulting in formation of a cellular spore"/>
    <property type="evidence" value="ECO:0007669"/>
    <property type="project" value="InterPro"/>
</dbReference>
<dbReference type="NCBIfam" id="NF033510">
    <property type="entry name" value="Ca_tandemer"/>
    <property type="match status" value="2"/>
</dbReference>
<dbReference type="InterPro" id="IPR013486">
    <property type="entry name" value="SpoIID/LytB"/>
</dbReference>
<evidence type="ECO:0000259" key="2">
    <source>
        <dbReference type="Pfam" id="PF08486"/>
    </source>
</evidence>
<dbReference type="PANTHER" id="PTHR30032:SF4">
    <property type="entry name" value="AMIDASE ENHANCER"/>
    <property type="match status" value="1"/>
</dbReference>
<feature type="chain" id="PRO_5035297200" description="SpoIID/LytB domain protein" evidence="1">
    <location>
        <begin position="27"/>
        <end position="680"/>
    </location>
</feature>
<reference evidence="5" key="1">
    <citation type="journal article" date="2019" name="Int. J. Syst. Evol. Microbiol.">
        <title>The Global Catalogue of Microorganisms (GCM) 10K type strain sequencing project: providing services to taxonomists for standard genome sequencing and annotation.</title>
        <authorList>
            <consortium name="The Broad Institute Genomics Platform"/>
            <consortium name="The Broad Institute Genome Sequencing Center for Infectious Disease"/>
            <person name="Wu L."/>
            <person name="Ma J."/>
        </authorList>
    </citation>
    <scope>NUCLEOTIDE SEQUENCE [LARGE SCALE GENOMIC DNA]</scope>
    <source>
        <strain evidence="5">CGMCC 1.14993</strain>
    </source>
</reference>
<dbReference type="PANTHER" id="PTHR30032">
    <property type="entry name" value="N-ACETYLMURAMOYL-L-ALANINE AMIDASE-RELATED"/>
    <property type="match status" value="1"/>
</dbReference>
<evidence type="ECO:0008006" key="6">
    <source>
        <dbReference type="Google" id="ProtNLM"/>
    </source>
</evidence>
<evidence type="ECO:0000256" key="1">
    <source>
        <dbReference type="SAM" id="SignalP"/>
    </source>
</evidence>
<organism evidence="4 5">
    <name type="scientific">Gottfriedia solisilvae</name>
    <dbReference type="NCBI Taxonomy" id="1516104"/>
    <lineage>
        <taxon>Bacteria</taxon>
        <taxon>Bacillati</taxon>
        <taxon>Bacillota</taxon>
        <taxon>Bacilli</taxon>
        <taxon>Bacillales</taxon>
        <taxon>Bacillaceae</taxon>
        <taxon>Gottfriedia</taxon>
    </lineage>
</organism>
<evidence type="ECO:0000313" key="5">
    <source>
        <dbReference type="Proteomes" id="UP000626244"/>
    </source>
</evidence>
<dbReference type="Pfam" id="PF08486">
    <property type="entry name" value="SpoIID"/>
    <property type="match status" value="1"/>
</dbReference>
<dbReference type="Pfam" id="PF17936">
    <property type="entry name" value="Big_6"/>
    <property type="match status" value="3"/>
</dbReference>
<keyword evidence="5" id="KW-1185">Reference proteome</keyword>
<evidence type="ECO:0000259" key="3">
    <source>
        <dbReference type="Pfam" id="PF17936"/>
    </source>
</evidence>
<gene>
    <name evidence="4" type="ORF">GCM10007380_36830</name>
</gene>
<protein>
    <recommendedName>
        <fullName evidence="6">SpoIID/LytB domain protein</fullName>
    </recommendedName>
</protein>
<dbReference type="InterPro" id="IPR013693">
    <property type="entry name" value="SpoIID/LytB_N"/>
</dbReference>
<name>A0A8J3ANV9_9BACI</name>
<dbReference type="Proteomes" id="UP000626244">
    <property type="component" value="Unassembled WGS sequence"/>
</dbReference>
<dbReference type="RefSeq" id="WP_088002297.1">
    <property type="nucleotide sequence ID" value="NZ_BMHB01000003.1"/>
</dbReference>
<dbReference type="GO" id="GO:0030288">
    <property type="term" value="C:outer membrane-bounded periplasmic space"/>
    <property type="evidence" value="ECO:0007669"/>
    <property type="project" value="TreeGrafter"/>
</dbReference>
<dbReference type="EMBL" id="BMHB01000003">
    <property type="protein sequence ID" value="GGI17215.1"/>
    <property type="molecule type" value="Genomic_DNA"/>
</dbReference>